<dbReference type="InterPro" id="IPR014729">
    <property type="entry name" value="Rossmann-like_a/b/a_fold"/>
</dbReference>
<feature type="transmembrane region" description="Helical" evidence="1">
    <location>
        <begin position="6"/>
        <end position="23"/>
    </location>
</feature>
<dbReference type="CDD" id="cd06259">
    <property type="entry name" value="YdcF-like"/>
    <property type="match status" value="1"/>
</dbReference>
<dbReference type="OrthoDB" id="9782395at2"/>
<dbReference type="EMBL" id="PZZP01000001">
    <property type="protein sequence ID" value="PTM57597.1"/>
    <property type="molecule type" value="Genomic_DNA"/>
</dbReference>
<feature type="domain" description="DUF218" evidence="2">
    <location>
        <begin position="42"/>
        <end position="171"/>
    </location>
</feature>
<comment type="caution">
    <text evidence="3">The sequence shown here is derived from an EMBL/GenBank/DDBJ whole genome shotgun (WGS) entry which is preliminary data.</text>
</comment>
<evidence type="ECO:0000259" key="2">
    <source>
        <dbReference type="Pfam" id="PF02698"/>
    </source>
</evidence>
<dbReference type="PANTHER" id="PTHR30336:SF4">
    <property type="entry name" value="ENVELOPE BIOGENESIS FACTOR ELYC"/>
    <property type="match status" value="1"/>
</dbReference>
<proteinExistence type="predicted"/>
<organism evidence="3 4">
    <name type="scientific">Desmospora activa DSM 45169</name>
    <dbReference type="NCBI Taxonomy" id="1121389"/>
    <lineage>
        <taxon>Bacteria</taxon>
        <taxon>Bacillati</taxon>
        <taxon>Bacillota</taxon>
        <taxon>Bacilli</taxon>
        <taxon>Bacillales</taxon>
        <taxon>Thermoactinomycetaceae</taxon>
        <taxon>Desmospora</taxon>
    </lineage>
</organism>
<keyword evidence="1" id="KW-0472">Membrane</keyword>
<keyword evidence="4" id="KW-1185">Reference proteome</keyword>
<dbReference type="InterPro" id="IPR003848">
    <property type="entry name" value="DUF218"/>
</dbReference>
<gene>
    <name evidence="3" type="ORF">C8J48_0147</name>
</gene>
<evidence type="ECO:0000313" key="3">
    <source>
        <dbReference type="EMBL" id="PTM57597.1"/>
    </source>
</evidence>
<protein>
    <submittedName>
        <fullName evidence="3">Vancomycin permeability regulator SanA</fullName>
    </submittedName>
</protein>
<dbReference type="RefSeq" id="WP_107724485.1">
    <property type="nucleotide sequence ID" value="NZ_PZZP01000001.1"/>
</dbReference>
<evidence type="ECO:0000256" key="1">
    <source>
        <dbReference type="SAM" id="Phobius"/>
    </source>
</evidence>
<evidence type="ECO:0000313" key="4">
    <source>
        <dbReference type="Proteomes" id="UP000241639"/>
    </source>
</evidence>
<accession>A0A2T4Z6T7</accession>
<dbReference type="InterPro" id="IPR051599">
    <property type="entry name" value="Cell_Envelope_Assoc"/>
</dbReference>
<sequence>MNGWWWFAPATLLFLFVFLRLYTRVIAFRQQALTGSTRESGIVLGAALQGDQPSPALQERLDYALALYQEGRFSTFLCCGGSLRRQISEAQAMKRYLIERGIPAPAILLEENSVNTAQNLAFARLILERHHLRTCFLITHDYHMYRACLHARRQGIDIVPAPCASKRLWIPYHRVRECFALIRWFLLRP</sequence>
<dbReference type="Pfam" id="PF02698">
    <property type="entry name" value="DUF218"/>
    <property type="match status" value="1"/>
</dbReference>
<keyword evidence="1" id="KW-1133">Transmembrane helix</keyword>
<dbReference type="GO" id="GO:0005886">
    <property type="term" value="C:plasma membrane"/>
    <property type="evidence" value="ECO:0007669"/>
    <property type="project" value="TreeGrafter"/>
</dbReference>
<dbReference type="GO" id="GO:0000270">
    <property type="term" value="P:peptidoglycan metabolic process"/>
    <property type="evidence" value="ECO:0007669"/>
    <property type="project" value="TreeGrafter"/>
</dbReference>
<reference evidence="3 4" key="1">
    <citation type="submission" date="2018-04" db="EMBL/GenBank/DDBJ databases">
        <title>Genomic Encyclopedia of Archaeal and Bacterial Type Strains, Phase II (KMG-II): from individual species to whole genera.</title>
        <authorList>
            <person name="Goeker M."/>
        </authorList>
    </citation>
    <scope>NUCLEOTIDE SEQUENCE [LARGE SCALE GENOMIC DNA]</scope>
    <source>
        <strain evidence="3 4">DSM 45169</strain>
    </source>
</reference>
<keyword evidence="1" id="KW-0812">Transmembrane</keyword>
<dbReference type="GO" id="GO:0043164">
    <property type="term" value="P:Gram-negative-bacterium-type cell wall biogenesis"/>
    <property type="evidence" value="ECO:0007669"/>
    <property type="project" value="TreeGrafter"/>
</dbReference>
<dbReference type="Gene3D" id="3.40.50.620">
    <property type="entry name" value="HUPs"/>
    <property type="match status" value="1"/>
</dbReference>
<dbReference type="AlphaFoldDB" id="A0A2T4Z6T7"/>
<dbReference type="Proteomes" id="UP000241639">
    <property type="component" value="Unassembled WGS sequence"/>
</dbReference>
<name>A0A2T4Z6T7_9BACL</name>
<dbReference type="PANTHER" id="PTHR30336">
    <property type="entry name" value="INNER MEMBRANE PROTEIN, PROBABLE PERMEASE"/>
    <property type="match status" value="1"/>
</dbReference>